<feature type="chain" id="PRO_5027930633" evidence="1">
    <location>
        <begin position="28"/>
        <end position="96"/>
    </location>
</feature>
<gene>
    <name evidence="2" type="ORF">MENT_LOCUS46375</name>
</gene>
<feature type="signal peptide" evidence="1">
    <location>
        <begin position="1"/>
        <end position="27"/>
    </location>
</feature>
<keyword evidence="1" id="KW-0732">Signal</keyword>
<evidence type="ECO:0000313" key="2">
    <source>
        <dbReference type="EMBL" id="CAD2193425.1"/>
    </source>
</evidence>
<dbReference type="AlphaFoldDB" id="A0A6V7X2J9"/>
<protein>
    <submittedName>
        <fullName evidence="2">Uncharacterized protein</fullName>
    </submittedName>
</protein>
<reference evidence="2 3" key="1">
    <citation type="submission" date="2020-08" db="EMBL/GenBank/DDBJ databases">
        <authorList>
            <person name="Koutsovoulos G."/>
            <person name="Danchin GJ E."/>
        </authorList>
    </citation>
    <scope>NUCLEOTIDE SEQUENCE [LARGE SCALE GENOMIC DNA]</scope>
</reference>
<name>A0A6V7X2J9_MELEN</name>
<accession>A0A6V7X2J9</accession>
<dbReference type="Proteomes" id="UP000580250">
    <property type="component" value="Unassembled WGS sequence"/>
</dbReference>
<proteinExistence type="predicted"/>
<evidence type="ECO:0000313" key="3">
    <source>
        <dbReference type="Proteomes" id="UP000580250"/>
    </source>
</evidence>
<evidence type="ECO:0000256" key="1">
    <source>
        <dbReference type="SAM" id="SignalP"/>
    </source>
</evidence>
<comment type="caution">
    <text evidence="2">The sequence shown here is derived from an EMBL/GenBank/DDBJ whole genome shotgun (WGS) entry which is preliminary data.</text>
</comment>
<sequence length="96" mass="11170">MILFNETKFRIILFCLLNCLLFVEIKSNKTKTKNSNYNSFNLLSEQNGEKVDYIENHEKSTKLISTKHEQNLGGQYGDSEMAEIIKNLYKIGKTFI</sequence>
<organism evidence="2 3">
    <name type="scientific">Meloidogyne enterolobii</name>
    <name type="common">Root-knot nematode worm</name>
    <name type="synonym">Meloidogyne mayaguensis</name>
    <dbReference type="NCBI Taxonomy" id="390850"/>
    <lineage>
        <taxon>Eukaryota</taxon>
        <taxon>Metazoa</taxon>
        <taxon>Ecdysozoa</taxon>
        <taxon>Nematoda</taxon>
        <taxon>Chromadorea</taxon>
        <taxon>Rhabditida</taxon>
        <taxon>Tylenchina</taxon>
        <taxon>Tylenchomorpha</taxon>
        <taxon>Tylenchoidea</taxon>
        <taxon>Meloidogynidae</taxon>
        <taxon>Meloidogyninae</taxon>
        <taxon>Meloidogyne</taxon>
    </lineage>
</organism>
<dbReference type="EMBL" id="CAJEWN010001028">
    <property type="protein sequence ID" value="CAD2193425.1"/>
    <property type="molecule type" value="Genomic_DNA"/>
</dbReference>